<proteinExistence type="predicted"/>
<evidence type="ECO:0000256" key="1">
    <source>
        <dbReference type="SAM" id="Coils"/>
    </source>
</evidence>
<evidence type="ECO:0000256" key="2">
    <source>
        <dbReference type="SAM" id="Phobius"/>
    </source>
</evidence>
<keyword evidence="2" id="KW-1133">Transmembrane helix</keyword>
<organism evidence="3 4">
    <name type="scientific">Stutzerimonas stutzeri</name>
    <name type="common">Pseudomonas stutzeri</name>
    <dbReference type="NCBI Taxonomy" id="316"/>
    <lineage>
        <taxon>Bacteria</taxon>
        <taxon>Pseudomonadati</taxon>
        <taxon>Pseudomonadota</taxon>
        <taxon>Gammaproteobacteria</taxon>
        <taxon>Pseudomonadales</taxon>
        <taxon>Pseudomonadaceae</taxon>
        <taxon>Stutzerimonas</taxon>
    </lineage>
</organism>
<dbReference type="KEGG" id="pstt:CH92_04240"/>
<protein>
    <submittedName>
        <fullName evidence="3">Uncharacterized protein</fullName>
    </submittedName>
</protein>
<sequence>MNAMSVSWLVMGGSLCAVLVLAILLWVQWLHTQQHKAELSVLRDLLKSLGAIIQRLEQENVELTAGLRAEKGQIEHLKRQLGALR</sequence>
<dbReference type="Proteomes" id="UP000019522">
    <property type="component" value="Chromosome"/>
</dbReference>
<evidence type="ECO:0000313" key="4">
    <source>
        <dbReference type="Proteomes" id="UP000019522"/>
    </source>
</evidence>
<evidence type="ECO:0000313" key="3">
    <source>
        <dbReference type="EMBL" id="AHL74338.1"/>
    </source>
</evidence>
<keyword evidence="1" id="KW-0175">Coiled coil</keyword>
<dbReference type="AlphaFoldDB" id="W8R496"/>
<name>W8R496_STUST</name>
<dbReference type="OrthoDB" id="7030772at2"/>
<dbReference type="EMBL" id="CP007441">
    <property type="protein sequence ID" value="AHL74338.1"/>
    <property type="molecule type" value="Genomic_DNA"/>
</dbReference>
<keyword evidence="2" id="KW-0472">Membrane</keyword>
<accession>W8R496</accession>
<feature type="transmembrane region" description="Helical" evidence="2">
    <location>
        <begin position="6"/>
        <end position="27"/>
    </location>
</feature>
<reference evidence="3 4" key="2">
    <citation type="submission" date="2014-03" db="EMBL/GenBank/DDBJ databases">
        <authorList>
            <person name="Baltrus D."/>
            <person name="Dougherty K."/>
        </authorList>
    </citation>
    <scope>NUCLEOTIDE SEQUENCE</scope>
    <source>
        <strain evidence="3 4">28a24</strain>
    </source>
</reference>
<gene>
    <name evidence="3" type="ORF">CH92_04240</name>
</gene>
<feature type="coiled-coil region" evidence="1">
    <location>
        <begin position="39"/>
        <end position="73"/>
    </location>
</feature>
<dbReference type="RefSeq" id="WP_025240513.1">
    <property type="nucleotide sequence ID" value="NZ_CP007441.1"/>
</dbReference>
<reference evidence="4" key="1">
    <citation type="journal article" date="2014" name="Genome Announc.">
        <title>Complete Genome Sequence of the Highly Transformable Pseudomonas stutzeri Strain 28a24.</title>
        <authorList>
            <person name="Smith B.A."/>
            <person name="Dougherty K.M."/>
            <person name="Baltrus D.A."/>
        </authorList>
    </citation>
    <scope>NUCLEOTIDE SEQUENCE [LARGE SCALE GENOMIC DNA]</scope>
    <source>
        <strain evidence="4">28a24</strain>
    </source>
</reference>
<keyword evidence="2" id="KW-0812">Transmembrane</keyword>
<dbReference type="PATRIC" id="fig|316.77.peg.840"/>